<evidence type="ECO:0000313" key="6">
    <source>
        <dbReference type="EMBL" id="NBC35354.1"/>
    </source>
</evidence>
<reference evidence="7" key="1">
    <citation type="submission" date="2020-01" db="EMBL/GenBank/DDBJ databases">
        <title>Sphingomonas sp. strain CSW-10.</title>
        <authorList>
            <person name="Chen W.-M."/>
        </authorList>
    </citation>
    <scope>NUCLEOTIDE SEQUENCE [LARGE SCALE GENOMIC DNA]</scope>
    <source>
        <strain evidence="7">FSY-8</strain>
    </source>
</reference>
<dbReference type="Gene3D" id="3.20.20.30">
    <property type="entry name" value="Luciferase-like domain"/>
    <property type="match status" value="1"/>
</dbReference>
<dbReference type="CDD" id="cd01094">
    <property type="entry name" value="Alkanesulfonate_monoxygenase"/>
    <property type="match status" value="1"/>
</dbReference>
<comment type="caution">
    <text evidence="6">The sequence shown here is derived from an EMBL/GenBank/DDBJ whole genome shotgun (WGS) entry which is preliminary data.</text>
</comment>
<organism evidence="6 7">
    <name type="scientific">Novosphingobium ovatum</name>
    <dbReference type="NCBI Taxonomy" id="1908523"/>
    <lineage>
        <taxon>Bacteria</taxon>
        <taxon>Pseudomonadati</taxon>
        <taxon>Pseudomonadota</taxon>
        <taxon>Alphaproteobacteria</taxon>
        <taxon>Sphingomonadales</taxon>
        <taxon>Sphingomonadaceae</taxon>
        <taxon>Novosphingobium</taxon>
    </lineage>
</organism>
<evidence type="ECO:0000256" key="1">
    <source>
        <dbReference type="ARBA" id="ARBA00022630"/>
    </source>
</evidence>
<keyword evidence="1" id="KW-0285">Flavoprotein</keyword>
<feature type="domain" description="Luciferase-like" evidence="5">
    <location>
        <begin position="12"/>
        <end position="329"/>
    </location>
</feature>
<keyword evidence="4" id="KW-0503">Monooxygenase</keyword>
<evidence type="ECO:0000256" key="2">
    <source>
        <dbReference type="ARBA" id="ARBA00022643"/>
    </source>
</evidence>
<protein>
    <submittedName>
        <fullName evidence="6">LLM class flavin-dependent oxidoreductase</fullName>
    </submittedName>
</protein>
<evidence type="ECO:0000256" key="4">
    <source>
        <dbReference type="ARBA" id="ARBA00023033"/>
    </source>
</evidence>
<dbReference type="InterPro" id="IPR036661">
    <property type="entry name" value="Luciferase-like_sf"/>
</dbReference>
<dbReference type="Proteomes" id="UP000753724">
    <property type="component" value="Unassembled WGS sequence"/>
</dbReference>
<name>A0ABW9X9Z0_9SPHN</name>
<dbReference type="PANTHER" id="PTHR42847:SF9">
    <property type="entry name" value="BLL6451 PROTEIN"/>
    <property type="match status" value="1"/>
</dbReference>
<evidence type="ECO:0000313" key="7">
    <source>
        <dbReference type="Proteomes" id="UP000753724"/>
    </source>
</evidence>
<keyword evidence="7" id="KW-1185">Reference proteome</keyword>
<dbReference type="EMBL" id="JAAAPO010000001">
    <property type="protein sequence ID" value="NBC35354.1"/>
    <property type="molecule type" value="Genomic_DNA"/>
</dbReference>
<sequence>MPVEISGLVTHNRGTPLHPAPQDQFDVAAITASAQAQEAAGYDRVLIANASLMPDSHTIATHVLANTTRLRVLLAHRPGFIAPTMAARMLATVHQLSAGRMSVHIIAGPSDKELEADGDFTTKPQRYARALEYVQIMRRIWTADAPVDHDGAFYRHAQAFAPIKPVGGALEVSWAGTSPESIDACAQTADLFAMSGDSIAHIRAHMDRVTAAADGHGRQVGFMMTCLVILGQTEDEAWARADAVLADFHAMMARQSAAPQQGPSNFADSTHAGDHVLATARAATRHDRCLWMGVTEAAQGKYGNQACFVGTPAQVTEALMDYYRMGVTRFLIRGFRPDTDIPEYGEQLFPLLRAAADAHDAAQTAAIPA</sequence>
<dbReference type="InterPro" id="IPR050172">
    <property type="entry name" value="SsuD_RutA_monooxygenase"/>
</dbReference>
<keyword evidence="3" id="KW-0560">Oxidoreductase</keyword>
<proteinExistence type="predicted"/>
<accession>A0ABW9X9Z0</accession>
<dbReference type="InterPro" id="IPR011251">
    <property type="entry name" value="Luciferase-like_dom"/>
</dbReference>
<dbReference type="SUPFAM" id="SSF51679">
    <property type="entry name" value="Bacterial luciferase-like"/>
    <property type="match status" value="1"/>
</dbReference>
<keyword evidence="2" id="KW-0288">FMN</keyword>
<gene>
    <name evidence="6" type="ORF">GTZ99_02145</name>
</gene>
<evidence type="ECO:0000256" key="3">
    <source>
        <dbReference type="ARBA" id="ARBA00023002"/>
    </source>
</evidence>
<evidence type="ECO:0000259" key="5">
    <source>
        <dbReference type="Pfam" id="PF00296"/>
    </source>
</evidence>
<dbReference type="PANTHER" id="PTHR42847">
    <property type="entry name" value="ALKANESULFONATE MONOOXYGENASE"/>
    <property type="match status" value="1"/>
</dbReference>
<dbReference type="Pfam" id="PF00296">
    <property type="entry name" value="Bac_luciferase"/>
    <property type="match status" value="1"/>
</dbReference>